<feature type="region of interest" description="Disordered" evidence="1">
    <location>
        <begin position="74"/>
        <end position="100"/>
    </location>
</feature>
<accession>A0A7V8VEA8</accession>
<reference evidence="3 4" key="1">
    <citation type="submission" date="2020-07" db="EMBL/GenBank/DDBJ databases">
        <title>Thermogemmata thermophila gen. nov., sp. nov., a novel moderate thermophilic planctomycete from a Kamchatka hot spring.</title>
        <authorList>
            <person name="Elcheninov A.G."/>
            <person name="Podosokorskaya O.A."/>
            <person name="Kovaleva O.L."/>
            <person name="Novikov A."/>
            <person name="Bonch-Osmolovskaya E.A."/>
            <person name="Toshchakov S.V."/>
            <person name="Kublanov I.V."/>
        </authorList>
    </citation>
    <scope>NUCLEOTIDE SEQUENCE [LARGE SCALE GENOMIC DNA]</scope>
    <source>
        <strain evidence="3 4">2918</strain>
    </source>
</reference>
<evidence type="ECO:0000313" key="4">
    <source>
        <dbReference type="Proteomes" id="UP000542342"/>
    </source>
</evidence>
<evidence type="ECO:0000259" key="2">
    <source>
        <dbReference type="Pfam" id="PF09413"/>
    </source>
</evidence>
<dbReference type="Pfam" id="PF09413">
    <property type="entry name" value="DUF2007"/>
    <property type="match status" value="1"/>
</dbReference>
<dbReference type="RefSeq" id="WP_194537859.1">
    <property type="nucleotide sequence ID" value="NZ_JACEFB010000006.1"/>
</dbReference>
<sequence>MPVEEHPEDIVRVYSGPYVTAEIYQQILQEAGIPARVVGEELLASFGSAIPDVVELWVQRKDAEKAQAAIKLYEEQREERASRHTDFPKPKDDPLPRPPQ</sequence>
<dbReference type="EMBL" id="JACEFB010000006">
    <property type="protein sequence ID" value="MBA2226412.1"/>
    <property type="molecule type" value="Genomic_DNA"/>
</dbReference>
<keyword evidence="4" id="KW-1185">Reference proteome</keyword>
<evidence type="ECO:0000313" key="3">
    <source>
        <dbReference type="EMBL" id="MBA2226412.1"/>
    </source>
</evidence>
<dbReference type="InterPro" id="IPR018551">
    <property type="entry name" value="DUF2007"/>
</dbReference>
<protein>
    <submittedName>
        <fullName evidence="3">DUF2007 domain-containing protein</fullName>
    </submittedName>
</protein>
<gene>
    <name evidence="3" type="ORF">H0921_09600</name>
</gene>
<proteinExistence type="predicted"/>
<dbReference type="Proteomes" id="UP000542342">
    <property type="component" value="Unassembled WGS sequence"/>
</dbReference>
<organism evidence="3 4">
    <name type="scientific">Thermogemmata fonticola</name>
    <dbReference type="NCBI Taxonomy" id="2755323"/>
    <lineage>
        <taxon>Bacteria</taxon>
        <taxon>Pseudomonadati</taxon>
        <taxon>Planctomycetota</taxon>
        <taxon>Planctomycetia</taxon>
        <taxon>Gemmatales</taxon>
        <taxon>Gemmataceae</taxon>
        <taxon>Thermogemmata</taxon>
    </lineage>
</organism>
<comment type="caution">
    <text evidence="3">The sequence shown here is derived from an EMBL/GenBank/DDBJ whole genome shotgun (WGS) entry which is preliminary data.</text>
</comment>
<dbReference type="AlphaFoldDB" id="A0A7V8VEA8"/>
<name>A0A7V8VEA8_9BACT</name>
<feature type="domain" description="DUF2007" evidence="2">
    <location>
        <begin position="17"/>
        <end position="71"/>
    </location>
</feature>
<evidence type="ECO:0000256" key="1">
    <source>
        <dbReference type="SAM" id="MobiDB-lite"/>
    </source>
</evidence>